<dbReference type="Pfam" id="PF00004">
    <property type="entry name" value="AAA"/>
    <property type="match status" value="1"/>
</dbReference>
<dbReference type="GO" id="GO:0031593">
    <property type="term" value="F:polyubiquitin modification-dependent protein binding"/>
    <property type="evidence" value="ECO:0007669"/>
    <property type="project" value="TreeGrafter"/>
</dbReference>
<dbReference type="InterPro" id="IPR003959">
    <property type="entry name" value="ATPase_AAA_core"/>
</dbReference>
<dbReference type="STRING" id="765440.A0A0C3EQF1"/>
<evidence type="ECO:0000313" key="6">
    <source>
        <dbReference type="Proteomes" id="UP000054166"/>
    </source>
</evidence>
<evidence type="ECO:0000256" key="3">
    <source>
        <dbReference type="ARBA" id="ARBA00022840"/>
    </source>
</evidence>
<dbReference type="Proteomes" id="UP000054166">
    <property type="component" value="Unassembled WGS sequence"/>
</dbReference>
<dbReference type="InterPro" id="IPR027417">
    <property type="entry name" value="P-loop_NTPase"/>
</dbReference>
<keyword evidence="3" id="KW-0067">ATP-binding</keyword>
<dbReference type="GO" id="GO:0005634">
    <property type="term" value="C:nucleus"/>
    <property type="evidence" value="ECO:0007669"/>
    <property type="project" value="TreeGrafter"/>
</dbReference>
<dbReference type="Gene3D" id="3.40.50.300">
    <property type="entry name" value="P-loop containing nucleotide triphosphate hydrolases"/>
    <property type="match status" value="1"/>
</dbReference>
<dbReference type="HOGENOM" id="CLU_2109927_0_0_1"/>
<dbReference type="GO" id="GO:0097352">
    <property type="term" value="P:autophagosome maturation"/>
    <property type="evidence" value="ECO:0007669"/>
    <property type="project" value="TreeGrafter"/>
</dbReference>
<protein>
    <recommendedName>
        <fullName evidence="4">ATPase AAA-type core domain-containing protein</fullName>
    </recommendedName>
</protein>
<dbReference type="GO" id="GO:0030970">
    <property type="term" value="P:retrograde protein transport, ER to cytosol"/>
    <property type="evidence" value="ECO:0007669"/>
    <property type="project" value="TreeGrafter"/>
</dbReference>
<dbReference type="GO" id="GO:0051228">
    <property type="term" value="P:mitotic spindle disassembly"/>
    <property type="evidence" value="ECO:0007669"/>
    <property type="project" value="TreeGrafter"/>
</dbReference>
<dbReference type="GO" id="GO:0005829">
    <property type="term" value="C:cytosol"/>
    <property type="evidence" value="ECO:0007669"/>
    <property type="project" value="TreeGrafter"/>
</dbReference>
<dbReference type="SUPFAM" id="SSF52540">
    <property type="entry name" value="P-loop containing nucleoside triphosphate hydrolases"/>
    <property type="match status" value="1"/>
</dbReference>
<name>A0A0C3EQF1_PILCF</name>
<dbReference type="PANTHER" id="PTHR23077">
    <property type="entry name" value="AAA-FAMILY ATPASE"/>
    <property type="match status" value="1"/>
</dbReference>
<reference evidence="6" key="2">
    <citation type="submission" date="2015-01" db="EMBL/GenBank/DDBJ databases">
        <title>Evolutionary Origins and Diversification of the Mycorrhizal Mutualists.</title>
        <authorList>
            <consortium name="DOE Joint Genome Institute"/>
            <consortium name="Mycorrhizal Genomics Consortium"/>
            <person name="Kohler A."/>
            <person name="Kuo A."/>
            <person name="Nagy L.G."/>
            <person name="Floudas D."/>
            <person name="Copeland A."/>
            <person name="Barry K.W."/>
            <person name="Cichocki N."/>
            <person name="Veneault-Fourrey C."/>
            <person name="LaButti K."/>
            <person name="Lindquist E.A."/>
            <person name="Lipzen A."/>
            <person name="Lundell T."/>
            <person name="Morin E."/>
            <person name="Murat C."/>
            <person name="Riley R."/>
            <person name="Ohm R."/>
            <person name="Sun H."/>
            <person name="Tunlid A."/>
            <person name="Henrissat B."/>
            <person name="Grigoriev I.V."/>
            <person name="Hibbett D.S."/>
            <person name="Martin F."/>
        </authorList>
    </citation>
    <scope>NUCLEOTIDE SEQUENCE [LARGE SCALE GENOMIC DNA]</scope>
    <source>
        <strain evidence="6">F 1598</strain>
    </source>
</reference>
<dbReference type="GO" id="GO:0034098">
    <property type="term" value="C:VCP-NPL4-UFD1 AAA ATPase complex"/>
    <property type="evidence" value="ECO:0007669"/>
    <property type="project" value="TreeGrafter"/>
</dbReference>
<gene>
    <name evidence="5" type="ORF">PILCRDRAFT_14105</name>
</gene>
<proteinExistence type="inferred from homology"/>
<feature type="domain" description="ATPase AAA-type core" evidence="4">
    <location>
        <begin position="39"/>
        <end position="114"/>
    </location>
</feature>
<evidence type="ECO:0000256" key="2">
    <source>
        <dbReference type="ARBA" id="ARBA00022741"/>
    </source>
</evidence>
<dbReference type="AlphaFoldDB" id="A0A0C3EQF1"/>
<sequence>MTMLLVETVNLELQDTVQYPVDHLDRFIKYGDMSPLKGVLFYGPPGTAKTMLPKAIANECNANFSIKVSSLSKRPHCFDKAHATVIRVMFFNELDSIAIARGGGDTGGAGDRVVN</sequence>
<dbReference type="InParanoid" id="A0A0C3EQF1"/>
<keyword evidence="6" id="KW-1185">Reference proteome</keyword>
<evidence type="ECO:0000313" key="5">
    <source>
        <dbReference type="EMBL" id="KIM74795.1"/>
    </source>
</evidence>
<keyword evidence="2" id="KW-0547">Nucleotide-binding</keyword>
<dbReference type="GO" id="GO:0016887">
    <property type="term" value="F:ATP hydrolysis activity"/>
    <property type="evidence" value="ECO:0007669"/>
    <property type="project" value="InterPro"/>
</dbReference>
<dbReference type="GO" id="GO:0005524">
    <property type="term" value="F:ATP binding"/>
    <property type="evidence" value="ECO:0007669"/>
    <property type="project" value="UniProtKB-KW"/>
</dbReference>
<organism evidence="5 6">
    <name type="scientific">Piloderma croceum (strain F 1598)</name>
    <dbReference type="NCBI Taxonomy" id="765440"/>
    <lineage>
        <taxon>Eukaryota</taxon>
        <taxon>Fungi</taxon>
        <taxon>Dikarya</taxon>
        <taxon>Basidiomycota</taxon>
        <taxon>Agaricomycotina</taxon>
        <taxon>Agaricomycetes</taxon>
        <taxon>Agaricomycetidae</taxon>
        <taxon>Atheliales</taxon>
        <taxon>Atheliaceae</taxon>
        <taxon>Piloderma</taxon>
    </lineage>
</organism>
<dbReference type="InterPro" id="IPR050168">
    <property type="entry name" value="AAA_ATPase_domain"/>
</dbReference>
<evidence type="ECO:0000259" key="4">
    <source>
        <dbReference type="Pfam" id="PF00004"/>
    </source>
</evidence>
<reference evidence="5 6" key="1">
    <citation type="submission" date="2014-04" db="EMBL/GenBank/DDBJ databases">
        <authorList>
            <consortium name="DOE Joint Genome Institute"/>
            <person name="Kuo A."/>
            <person name="Tarkka M."/>
            <person name="Buscot F."/>
            <person name="Kohler A."/>
            <person name="Nagy L.G."/>
            <person name="Floudas D."/>
            <person name="Copeland A."/>
            <person name="Barry K.W."/>
            <person name="Cichocki N."/>
            <person name="Veneault-Fourrey C."/>
            <person name="LaButti K."/>
            <person name="Lindquist E.A."/>
            <person name="Lipzen A."/>
            <person name="Lundell T."/>
            <person name="Morin E."/>
            <person name="Murat C."/>
            <person name="Sun H."/>
            <person name="Tunlid A."/>
            <person name="Henrissat B."/>
            <person name="Grigoriev I.V."/>
            <person name="Hibbett D.S."/>
            <person name="Martin F."/>
            <person name="Nordberg H.P."/>
            <person name="Cantor M.N."/>
            <person name="Hua S.X."/>
        </authorList>
    </citation>
    <scope>NUCLEOTIDE SEQUENCE [LARGE SCALE GENOMIC DNA]</scope>
    <source>
        <strain evidence="5 6">F 1598</strain>
    </source>
</reference>
<comment type="similarity">
    <text evidence="1">Belongs to the AAA ATPase family.</text>
</comment>
<evidence type="ECO:0000256" key="1">
    <source>
        <dbReference type="ARBA" id="ARBA00006914"/>
    </source>
</evidence>
<dbReference type="PANTHER" id="PTHR23077:SF171">
    <property type="entry name" value="NUCLEAR VALOSIN-CONTAINING PROTEIN-LIKE"/>
    <property type="match status" value="1"/>
</dbReference>
<dbReference type="EMBL" id="KN833055">
    <property type="protein sequence ID" value="KIM74795.1"/>
    <property type="molecule type" value="Genomic_DNA"/>
</dbReference>
<accession>A0A0C3EQF1</accession>
<dbReference type="OrthoDB" id="27435at2759"/>